<dbReference type="Proteomes" id="UP000094472">
    <property type="component" value="Unassembled WGS sequence"/>
</dbReference>
<proteinExistence type="predicted"/>
<reference evidence="2 3" key="1">
    <citation type="journal article" date="2016" name="Environ. Microbiol.">
        <title>New Methyloceanibacter diversity from North Sea sediments includes methanotroph containing solely the soluble methane monooxygenase.</title>
        <authorList>
            <person name="Vekeman B."/>
            <person name="Kerckhof F.M."/>
            <person name="Cremers G."/>
            <person name="de Vos P."/>
            <person name="Vandamme P."/>
            <person name="Boon N."/>
            <person name="Op den Camp H.J."/>
            <person name="Heylen K."/>
        </authorList>
    </citation>
    <scope>NUCLEOTIDE SEQUENCE [LARGE SCALE GENOMIC DNA]</scope>
    <source>
        <strain evidence="2 3">R-67175</strain>
    </source>
</reference>
<dbReference type="RefSeq" id="WP_069442435.1">
    <property type="nucleotide sequence ID" value="NZ_LPWF01000030.1"/>
</dbReference>
<evidence type="ECO:0008006" key="4">
    <source>
        <dbReference type="Google" id="ProtNLM"/>
    </source>
</evidence>
<dbReference type="EMBL" id="LPWF01000030">
    <property type="protein sequence ID" value="ODR96130.1"/>
    <property type="molecule type" value="Genomic_DNA"/>
</dbReference>
<dbReference type="AlphaFoldDB" id="A0A1E3VRH6"/>
<feature type="chain" id="PRO_5009138501" description="CHRD domain-containing protein" evidence="1">
    <location>
        <begin position="26"/>
        <end position="229"/>
    </location>
</feature>
<protein>
    <recommendedName>
        <fullName evidence="4">CHRD domain-containing protein</fullName>
    </recommendedName>
</protein>
<evidence type="ECO:0000313" key="3">
    <source>
        <dbReference type="Proteomes" id="UP000094472"/>
    </source>
</evidence>
<feature type="signal peptide" evidence="1">
    <location>
        <begin position="1"/>
        <end position="25"/>
    </location>
</feature>
<evidence type="ECO:0000313" key="2">
    <source>
        <dbReference type="EMBL" id="ODR96130.1"/>
    </source>
</evidence>
<keyword evidence="1" id="KW-0732">Signal</keyword>
<accession>A0A1E3VRH6</accession>
<comment type="caution">
    <text evidence="2">The sequence shown here is derived from an EMBL/GenBank/DDBJ whole genome shotgun (WGS) entry which is preliminary data.</text>
</comment>
<evidence type="ECO:0000256" key="1">
    <source>
        <dbReference type="SAM" id="SignalP"/>
    </source>
</evidence>
<sequence>MTLTRSLCMLTAVAALLVAPGLAQAEDAISHPAKKSIGSHSNEMVASLAVLNARGASLDGNTLTLTGVSPNSIVFADRPVHAAGHVLTSHFIREWDEGVESFAKSPPNATISVLGEDGGSVKDAVVVLKSPKLDGDKLTFDVSVLEGDLKGASGAAALFIDRFAAHINGPHGGHVNVVGGRPAWHGAWYARPGAAFGAGVAVGAIGAAAAAPYPYYGPQCGYYPYPPCY</sequence>
<keyword evidence="3" id="KW-1185">Reference proteome</keyword>
<name>A0A1E3VRH6_9HYPH</name>
<dbReference type="STRING" id="1774969.AUC69_15265"/>
<organism evidence="2 3">
    <name type="scientific">Methyloceanibacter superfactus</name>
    <dbReference type="NCBI Taxonomy" id="1774969"/>
    <lineage>
        <taxon>Bacteria</taxon>
        <taxon>Pseudomonadati</taxon>
        <taxon>Pseudomonadota</taxon>
        <taxon>Alphaproteobacteria</taxon>
        <taxon>Hyphomicrobiales</taxon>
        <taxon>Hyphomicrobiaceae</taxon>
        <taxon>Methyloceanibacter</taxon>
    </lineage>
</organism>
<dbReference type="OrthoDB" id="424374at2"/>
<gene>
    <name evidence="2" type="ORF">AUC69_15265</name>
</gene>